<gene>
    <name evidence="1" type="primary">ga11820</name>
    <name evidence="1" type="ORF">PR202_ga11820</name>
</gene>
<dbReference type="EMBL" id="BQKI01000005">
    <property type="protein sequence ID" value="GJM95115.1"/>
    <property type="molecule type" value="Genomic_DNA"/>
</dbReference>
<dbReference type="AlphaFoldDB" id="A0AAV5CAG2"/>
<accession>A0AAV5CAG2</accession>
<name>A0AAV5CAG2_ELECO</name>
<evidence type="ECO:0000313" key="2">
    <source>
        <dbReference type="Proteomes" id="UP001054889"/>
    </source>
</evidence>
<dbReference type="Proteomes" id="UP001054889">
    <property type="component" value="Unassembled WGS sequence"/>
</dbReference>
<keyword evidence="2" id="KW-1185">Reference proteome</keyword>
<protein>
    <submittedName>
        <fullName evidence="1">Uncharacterized protein</fullName>
    </submittedName>
</protein>
<evidence type="ECO:0000313" key="1">
    <source>
        <dbReference type="EMBL" id="GJM95115.1"/>
    </source>
</evidence>
<comment type="caution">
    <text evidence="1">The sequence shown here is derived from an EMBL/GenBank/DDBJ whole genome shotgun (WGS) entry which is preliminary data.</text>
</comment>
<proteinExistence type="predicted"/>
<sequence length="103" mass="11188">MTDGTMFRLLKALLLASDQKSFSARISLLFAGVLHSSMASPPPHHPRPSPGILVLFGSGVPRWRKERSGWRLRAVGGWSRRAAMAAAARSRPRGGLVFFAGHP</sequence>
<reference evidence="1" key="2">
    <citation type="submission" date="2021-12" db="EMBL/GenBank/DDBJ databases">
        <title>Resequencing data analysis of finger millet.</title>
        <authorList>
            <person name="Hatakeyama M."/>
            <person name="Aluri S."/>
            <person name="Balachadran M.T."/>
            <person name="Sivarajan S.R."/>
            <person name="Poveda L."/>
            <person name="Shimizu-Inatsugi R."/>
            <person name="Schlapbach R."/>
            <person name="Sreeman S.M."/>
            <person name="Shimizu K.K."/>
        </authorList>
    </citation>
    <scope>NUCLEOTIDE SEQUENCE</scope>
</reference>
<organism evidence="1 2">
    <name type="scientific">Eleusine coracana subsp. coracana</name>
    <dbReference type="NCBI Taxonomy" id="191504"/>
    <lineage>
        <taxon>Eukaryota</taxon>
        <taxon>Viridiplantae</taxon>
        <taxon>Streptophyta</taxon>
        <taxon>Embryophyta</taxon>
        <taxon>Tracheophyta</taxon>
        <taxon>Spermatophyta</taxon>
        <taxon>Magnoliopsida</taxon>
        <taxon>Liliopsida</taxon>
        <taxon>Poales</taxon>
        <taxon>Poaceae</taxon>
        <taxon>PACMAD clade</taxon>
        <taxon>Chloridoideae</taxon>
        <taxon>Cynodonteae</taxon>
        <taxon>Eleusininae</taxon>
        <taxon>Eleusine</taxon>
    </lineage>
</organism>
<reference evidence="1" key="1">
    <citation type="journal article" date="2018" name="DNA Res.">
        <title>Multiple hybrid de novo genome assembly of finger millet, an orphan allotetraploid crop.</title>
        <authorList>
            <person name="Hatakeyama M."/>
            <person name="Aluri S."/>
            <person name="Balachadran M.T."/>
            <person name="Sivarajan S.R."/>
            <person name="Patrignani A."/>
            <person name="Gruter S."/>
            <person name="Poveda L."/>
            <person name="Shimizu-Inatsugi R."/>
            <person name="Baeten J."/>
            <person name="Francoijs K.J."/>
            <person name="Nataraja K.N."/>
            <person name="Reddy Y.A.N."/>
            <person name="Phadnis S."/>
            <person name="Ravikumar R.L."/>
            <person name="Schlapbach R."/>
            <person name="Sreeman S.M."/>
            <person name="Shimizu K.K."/>
        </authorList>
    </citation>
    <scope>NUCLEOTIDE SEQUENCE</scope>
</reference>